<evidence type="ECO:0000313" key="9">
    <source>
        <dbReference type="Proteomes" id="UP000310168"/>
    </source>
</evidence>
<dbReference type="PANTHER" id="PTHR10465">
    <property type="entry name" value="TRANSMEMBRANE GTPASE FZO1"/>
    <property type="match status" value="1"/>
</dbReference>
<evidence type="ECO:0000256" key="6">
    <source>
        <dbReference type="SAM" id="Coils"/>
    </source>
</evidence>
<keyword evidence="6" id="KW-0175">Coiled coil</keyword>
<dbReference type="InterPro" id="IPR027094">
    <property type="entry name" value="Mitofusin_fam"/>
</dbReference>
<feature type="domain" description="Dynamin N-terminal" evidence="7">
    <location>
        <begin position="54"/>
        <end position="295"/>
    </location>
</feature>
<evidence type="ECO:0000313" key="8">
    <source>
        <dbReference type="EMBL" id="TKZ35269.1"/>
    </source>
</evidence>
<keyword evidence="9" id="KW-1185">Reference proteome</keyword>
<dbReference type="SUPFAM" id="SSF52540">
    <property type="entry name" value="P-loop containing nucleoside triphosphate hydrolases"/>
    <property type="match status" value="1"/>
</dbReference>
<sequence>MENNKKIEELKNKLKTSNYLEILDKSILGDIENDFNNYLENYKRLESEDKILTIGIVGQVKAGKSSFLNTLFFESEDVLPKAATPMTAALTKIRYSENISAKVHFFTLKDFETVENGARECKRAIENERKKLNEELKKKNKPEVKLTDAQLLGMVELSDSAKAFYEIFENFKKNEGELRNKLENSANSENNDNFEVLDNVESVEALKNRLEDYVGVNGKYMPIVKYIEIFLNIEAIKDFDIVDTPGLNDPVISRGQLTRDFLGKCDVIFLLSPTSQFFDSQDISLFSEQLPQEGIKEVKVIGSKFDNGLIGESQKYNGDIKTAQAGVETVLNEQFKARINNSKRKDIFEKAFPPYYISSSCYDIYKHYGKLSKNEERIKNNIVRAFPHFIDDAESYKKLSGIEIFNSTIIPEIVSKKENIFKERSNNIYSGFIERFTQSINELYEEVKRKQEELSNGDIKTLEDKVKSSLNNLAKLKDSINDCYDEKTHEIKVKFKDLLTEIRDIIDMNSDVKKREKTENYTVMVEKEGFFGGVGRFFGGIFDTDWGYRQETRTRNVSYASTQDAIEQINKIMKESQKMINSACKDIFDINAFCEEIAVKLLEVFDLSNLDFDANSIILPLKKVLRSLSISSVRLDKDYTNIIIETVSDKEETSVEVMQKAMRKTVLDIIKDIEKALDNQSAEIVSKLDKQADNLISDISSSIEKDAEELKNQLKDKKKYEEMYKEAVSGIEEVKNNI</sequence>
<evidence type="ECO:0000256" key="2">
    <source>
        <dbReference type="ARBA" id="ARBA00022741"/>
    </source>
</evidence>
<feature type="coiled-coil region" evidence="6">
    <location>
        <begin position="700"/>
        <end position="737"/>
    </location>
</feature>
<keyword evidence="3" id="KW-0378">Hydrolase</keyword>
<comment type="caution">
    <text evidence="8">The sequence shown here is derived from an EMBL/GenBank/DDBJ whole genome shotgun (WGS) entry which is preliminary data.</text>
</comment>
<dbReference type="Proteomes" id="UP000310168">
    <property type="component" value="Unassembled WGS sequence"/>
</dbReference>
<dbReference type="Pfam" id="PF00350">
    <property type="entry name" value="Dynamin_N"/>
    <property type="match status" value="1"/>
</dbReference>
<reference evidence="8 9" key="1">
    <citation type="journal article" date="2019" name="Anaerobe">
        <title>Brachyspira catarrhinii sp. nov., an anaerobic intestinal spirochaete isolated from vervet monkeys may have been misidentified as Brachyspira aalborgi in previous studies.</title>
        <authorList>
            <person name="Phillips N.D."/>
            <person name="La T."/>
            <person name="Hampson D.J."/>
        </authorList>
    </citation>
    <scope>NUCLEOTIDE SEQUENCE [LARGE SCALE GENOMIC DNA]</scope>
    <source>
        <strain evidence="8 9">Z12</strain>
    </source>
</reference>
<dbReference type="Gene3D" id="3.40.50.300">
    <property type="entry name" value="P-loop containing nucleotide triphosphate hydrolases"/>
    <property type="match status" value="1"/>
</dbReference>
<keyword evidence="2" id="KW-0547">Nucleotide-binding</keyword>
<proteinExistence type="predicted"/>
<name>A0ABY2TR13_9SPIR</name>
<feature type="coiled-coil region" evidence="6">
    <location>
        <begin position="433"/>
        <end position="479"/>
    </location>
</feature>
<protein>
    <recommendedName>
        <fullName evidence="7">Dynamin N-terminal domain-containing protein</fullName>
    </recommendedName>
</protein>
<evidence type="ECO:0000259" key="7">
    <source>
        <dbReference type="Pfam" id="PF00350"/>
    </source>
</evidence>
<dbReference type="PANTHER" id="PTHR10465:SF0">
    <property type="entry name" value="SARCALUMENIN"/>
    <property type="match status" value="1"/>
</dbReference>
<accession>A0ABY2TR13</accession>
<organism evidence="8 9">
    <name type="scientific">Brachyspira catarrhinii</name>
    <dbReference type="NCBI Taxonomy" id="2528966"/>
    <lineage>
        <taxon>Bacteria</taxon>
        <taxon>Pseudomonadati</taxon>
        <taxon>Spirochaetota</taxon>
        <taxon>Spirochaetia</taxon>
        <taxon>Brachyspirales</taxon>
        <taxon>Brachyspiraceae</taxon>
        <taxon>Brachyspira</taxon>
    </lineage>
</organism>
<evidence type="ECO:0000256" key="4">
    <source>
        <dbReference type="ARBA" id="ARBA00023134"/>
    </source>
</evidence>
<evidence type="ECO:0000256" key="3">
    <source>
        <dbReference type="ARBA" id="ARBA00022801"/>
    </source>
</evidence>
<feature type="coiled-coil region" evidence="6">
    <location>
        <begin position="115"/>
        <end position="142"/>
    </location>
</feature>
<evidence type="ECO:0000256" key="5">
    <source>
        <dbReference type="ARBA" id="ARBA00023136"/>
    </source>
</evidence>
<gene>
    <name evidence="8" type="ORF">EZH24_06150</name>
</gene>
<keyword evidence="4" id="KW-0342">GTP-binding</keyword>
<dbReference type="InterPro" id="IPR045063">
    <property type="entry name" value="Dynamin_N"/>
</dbReference>
<keyword evidence="5" id="KW-0472">Membrane</keyword>
<dbReference type="EMBL" id="SJDU01000129">
    <property type="protein sequence ID" value="TKZ35269.1"/>
    <property type="molecule type" value="Genomic_DNA"/>
</dbReference>
<dbReference type="InterPro" id="IPR027417">
    <property type="entry name" value="P-loop_NTPase"/>
</dbReference>
<dbReference type="RefSeq" id="WP_137998256.1">
    <property type="nucleotide sequence ID" value="NZ_SJDU01000129.1"/>
</dbReference>
<comment type="subcellular location">
    <subcellularLocation>
        <location evidence="1">Membrane</location>
    </subcellularLocation>
</comment>
<evidence type="ECO:0000256" key="1">
    <source>
        <dbReference type="ARBA" id="ARBA00004370"/>
    </source>
</evidence>